<organism evidence="6 7">
    <name type="scientific">Simplicispira metamorpha</name>
    <dbReference type="NCBI Taxonomy" id="80881"/>
    <lineage>
        <taxon>Bacteria</taxon>
        <taxon>Pseudomonadati</taxon>
        <taxon>Pseudomonadota</taxon>
        <taxon>Betaproteobacteria</taxon>
        <taxon>Burkholderiales</taxon>
        <taxon>Comamonadaceae</taxon>
        <taxon>Simplicispira</taxon>
    </lineage>
</organism>
<feature type="domain" description="PilY1 beta-propeller" evidence="5">
    <location>
        <begin position="948"/>
        <end position="1147"/>
    </location>
</feature>
<sequence length="1367" mass="148009">MPRHTPPRFRKTLLALAAGAALAPHSTWALDLATAPPGTVLPYVAPNIILSLDDSTSMDEKDMVLQDPSKPYNKYSNVYTKTRVQVLQEALQVVFSDKDLLPDEKVRLAWQSLGNCTSVDGLSFKTLGTTTAATTAANTMRLLDSSHRTNFLKYAQNYNTCSSTPTHRMVKRADEYMRAPLHQNGPWASKPGETLNGEKGKPLGCRRNYHILLTDGGWNGDYYGPGGTYFNSSSPYSESTNWDDPKEDINTDPINFDNQDSKTFKAYGKRAATPAKFGTNQLPDPLGIDPQEDPKDYPGFSLPDGTPYSRDNPNTWIYRDIDYLTYSSWHEGYRPCRTFKLGDIGSSSKPKWVNQCTDIQSNGSRRGGVISTLSDWTFKSWATRLQSKDALDGEVAPPPEYDKASATETFKNPKTGKTATLEKYWNPRYNPANWAHMVTFTIGFSTDSLPSTQYRPMGTASQTAGNIGKYWRDGTTGANNDWGSTTGLFYYLDGPTAANNTEATTNNGNSGKLIKPSSNMPYGYDGSFADYAAGRAQWYSIKQPAEDMWHAAINGRGQFYAVEKGEDLKEAFRQIVKTISTDVDPDLSASATSGSNVSRSDVGKYTAYYEPLKGWKGSVTADRVKSDGTTAPDSGWGGQTTADKLDAISVANRLVLSWSDKWESSKYKGGVPFKWAADESNLSTAQKLSLQKNASGSDEGATKGQQRLDYIRGERSLEGSESTGYTTAKPYRQRQSRQGDIINSDVWYTGAPAGNSLLKGYAAFVRSNKSRPGMLYVGGNDGMLHGFAAVDGQEKIAYVPRGAIPNLTLLTAPEYNSKHKYSVDGSPMTGDVDMNGGLQDPKSEGYDDYIPDWRTLLVGTLGLGGKGYFVLDVTNPTNTALSTGTPGFTEANAAQLVKLDRTRGPTEPAPNCGAIAAGAEKTACLQAVDEDKDIGYITTKPVRDDNDSMRSTQITRLNNNRWAVVMGNGYNSTNQRPVLLIQYLDGDKKLVRIPTAGTVAAPPTPGTGLAADNGLSAPRVVDLNGDSRADVVYAGDNLGNLWKFDLTSASASDWKVAFGGSPLFTASGPEAPTSTLRDQIQPISAPPTVRANDRTRTAGSGASAKTVRVGGMMVAFGTGRNVDTRDPNKRSVQTLYSVLDNTRYREVGTGAGKRLEVHPGGGSCPDGTNCVPTPAPLGAGTVAAKLAKQEFVEVNNGDYGAIKPADSSNELKPETWGSLNGWYLDMPAAGERLLKGMEFYDASNLLTVWSQVPAKGSTVSGNVESCDATSVDEERQYRTFVNIMDGKAPTVALVDKNGDGKFNMAEGDGVSVGGKYIGISRKKVAKGPHTIISTGKDENVDIDAKNNKEKLARMPEESLRPSWRQIQ</sequence>
<evidence type="ECO:0000313" key="6">
    <source>
        <dbReference type="EMBL" id="TCP20041.1"/>
    </source>
</evidence>
<feature type="signal peptide" evidence="4">
    <location>
        <begin position="1"/>
        <end position="29"/>
    </location>
</feature>
<keyword evidence="2" id="KW-0106">Calcium</keyword>
<accession>A0A4R2NFN1</accession>
<evidence type="ECO:0000256" key="3">
    <source>
        <dbReference type="SAM" id="MobiDB-lite"/>
    </source>
</evidence>
<evidence type="ECO:0000256" key="4">
    <source>
        <dbReference type="SAM" id="SignalP"/>
    </source>
</evidence>
<dbReference type="Proteomes" id="UP000295182">
    <property type="component" value="Unassembled WGS sequence"/>
</dbReference>
<reference evidence="6 7" key="1">
    <citation type="submission" date="2019-03" db="EMBL/GenBank/DDBJ databases">
        <title>Genomic Encyclopedia of Type Strains, Phase IV (KMG-IV): sequencing the most valuable type-strain genomes for metagenomic binning, comparative biology and taxonomic classification.</title>
        <authorList>
            <person name="Goeker M."/>
        </authorList>
    </citation>
    <scope>NUCLEOTIDE SEQUENCE [LARGE SCALE GENOMIC DNA]</scope>
    <source>
        <strain evidence="6 7">DSM 1837</strain>
    </source>
</reference>
<name>A0A4R2NFN1_9BURK</name>
<comment type="caution">
    <text evidence="6">The sequence shown here is derived from an EMBL/GenBank/DDBJ whole genome shotgun (WGS) entry which is preliminary data.</text>
</comment>
<feature type="domain" description="PilY1 beta-propeller" evidence="5">
    <location>
        <begin position="739"/>
        <end position="881"/>
    </location>
</feature>
<dbReference type="Pfam" id="PF05567">
    <property type="entry name" value="T4P_PilY1"/>
    <property type="match status" value="2"/>
</dbReference>
<feature type="compositionally biased region" description="Basic and acidic residues" evidence="3">
    <location>
        <begin position="1343"/>
        <end position="1359"/>
    </location>
</feature>
<feature type="chain" id="PRO_5020733897" evidence="4">
    <location>
        <begin position="30"/>
        <end position="1367"/>
    </location>
</feature>
<dbReference type="InterPro" id="IPR008707">
    <property type="entry name" value="B-propeller_PilY1"/>
</dbReference>
<feature type="region of interest" description="Disordered" evidence="3">
    <location>
        <begin position="275"/>
        <end position="306"/>
    </location>
</feature>
<protein>
    <submittedName>
        <fullName evidence="6">Type IV pilus assembly protein PilY1</fullName>
    </submittedName>
</protein>
<keyword evidence="7" id="KW-1185">Reference proteome</keyword>
<keyword evidence="1" id="KW-0479">Metal-binding</keyword>
<evidence type="ECO:0000256" key="1">
    <source>
        <dbReference type="ARBA" id="ARBA00022723"/>
    </source>
</evidence>
<keyword evidence="4" id="KW-0732">Signal</keyword>
<evidence type="ECO:0000259" key="5">
    <source>
        <dbReference type="Pfam" id="PF05567"/>
    </source>
</evidence>
<evidence type="ECO:0000256" key="2">
    <source>
        <dbReference type="ARBA" id="ARBA00022837"/>
    </source>
</evidence>
<dbReference type="GO" id="GO:0046872">
    <property type="term" value="F:metal ion binding"/>
    <property type="evidence" value="ECO:0007669"/>
    <property type="project" value="UniProtKB-KW"/>
</dbReference>
<feature type="region of interest" description="Disordered" evidence="3">
    <location>
        <begin position="1343"/>
        <end position="1367"/>
    </location>
</feature>
<dbReference type="RefSeq" id="WP_241524844.1">
    <property type="nucleotide sequence ID" value="NZ_QXNC01000001.1"/>
</dbReference>
<evidence type="ECO:0000313" key="7">
    <source>
        <dbReference type="Proteomes" id="UP000295182"/>
    </source>
</evidence>
<gene>
    <name evidence="6" type="ORF">EV674_1028</name>
</gene>
<dbReference type="EMBL" id="SLXH01000002">
    <property type="protein sequence ID" value="TCP20041.1"/>
    <property type="molecule type" value="Genomic_DNA"/>
</dbReference>
<proteinExistence type="predicted"/>